<dbReference type="EMBL" id="VZTO01004010">
    <property type="protein sequence ID" value="NXT18958.1"/>
    <property type="molecule type" value="Genomic_DNA"/>
</dbReference>
<gene>
    <name evidence="1" type="primary">Spata46</name>
    <name evidence="1" type="ORF">SYRPAR_R02875</name>
</gene>
<dbReference type="PANTHER" id="PTHR33517">
    <property type="entry name" value="PROTEIN FAM170B-RELATED"/>
    <property type="match status" value="1"/>
</dbReference>
<feature type="non-terminal residue" evidence="1">
    <location>
        <position position="1"/>
    </location>
</feature>
<dbReference type="Pfam" id="PF17734">
    <property type="entry name" value="Spt46"/>
    <property type="match status" value="1"/>
</dbReference>
<sequence length="80" mass="9190">ASSTASITVWDILTASQRQPASQCGYQCVSCCRMFPTLYSLKTHIRHSSEEGYSCKVYYRRLKVLWEKERKQQEAVAPQA</sequence>
<comment type="caution">
    <text evidence="1">The sequence shown here is derived from an EMBL/GenBank/DDBJ whole genome shotgun (WGS) entry which is preliminary data.</text>
</comment>
<accession>A0A7L3ALU5</accession>
<evidence type="ECO:0000313" key="1">
    <source>
        <dbReference type="EMBL" id="NXT18958.1"/>
    </source>
</evidence>
<protein>
    <submittedName>
        <fullName evidence="1">SPT46 protein</fullName>
    </submittedName>
</protein>
<organism evidence="1 2">
    <name type="scientific">Syrrhaptes paradoxus</name>
    <name type="common">Pallas's sandgrouse</name>
    <dbReference type="NCBI Taxonomy" id="302527"/>
    <lineage>
        <taxon>Eukaryota</taxon>
        <taxon>Metazoa</taxon>
        <taxon>Chordata</taxon>
        <taxon>Craniata</taxon>
        <taxon>Vertebrata</taxon>
        <taxon>Euteleostomi</taxon>
        <taxon>Archelosauria</taxon>
        <taxon>Archosauria</taxon>
        <taxon>Dinosauria</taxon>
        <taxon>Saurischia</taxon>
        <taxon>Theropoda</taxon>
        <taxon>Coelurosauria</taxon>
        <taxon>Aves</taxon>
        <taxon>Neognathae</taxon>
        <taxon>Neoaves</taxon>
        <taxon>Columbimorphae</taxon>
        <taxon>Pterocliformes</taxon>
        <taxon>Pteroclidae</taxon>
        <taxon>Syrrhaptes</taxon>
    </lineage>
</organism>
<dbReference type="GO" id="GO:0009566">
    <property type="term" value="P:fertilization"/>
    <property type="evidence" value="ECO:0007669"/>
    <property type="project" value="TreeGrafter"/>
</dbReference>
<dbReference type="AlphaFoldDB" id="A0A7L3ALU5"/>
<name>A0A7L3ALU5_9AVES</name>
<evidence type="ECO:0000313" key="2">
    <source>
        <dbReference type="Proteomes" id="UP000536260"/>
    </source>
</evidence>
<dbReference type="PANTHER" id="PTHR33517:SF4">
    <property type="entry name" value="SPERMATOGENESIS-ASSOCIATED PROTEIN 46"/>
    <property type="match status" value="1"/>
</dbReference>
<proteinExistence type="predicted"/>
<dbReference type="InterPro" id="IPR040879">
    <property type="entry name" value="Spt46-like"/>
</dbReference>
<dbReference type="GO" id="GO:0031965">
    <property type="term" value="C:nuclear membrane"/>
    <property type="evidence" value="ECO:0007669"/>
    <property type="project" value="TreeGrafter"/>
</dbReference>
<keyword evidence="2" id="KW-1185">Reference proteome</keyword>
<reference evidence="1 2" key="1">
    <citation type="submission" date="2019-09" db="EMBL/GenBank/DDBJ databases">
        <title>Bird 10,000 Genomes (B10K) Project - Family phase.</title>
        <authorList>
            <person name="Zhang G."/>
        </authorList>
    </citation>
    <scope>NUCLEOTIDE SEQUENCE [LARGE SCALE GENOMIC DNA]</scope>
    <source>
        <strain evidence="1">B10K-DU-003-42</strain>
        <tissue evidence="1">Mixed tissue sample</tissue>
    </source>
</reference>
<feature type="non-terminal residue" evidence="1">
    <location>
        <position position="80"/>
    </location>
</feature>
<dbReference type="Proteomes" id="UP000536260">
    <property type="component" value="Unassembled WGS sequence"/>
</dbReference>